<keyword evidence="4" id="KW-1185">Reference proteome</keyword>
<sequence length="287" mass="31263">MKLLTLTVAFSGFTITTAILSSPACPNEVEASSPSLSDTQQTLYAEKFDTFVTSLSSITWVQSFASKLLPAVVNAHKILEAPEGDEQYGSTSIIPLPEQSLHGLYEFIVRRKIHCYAAKSPKELISSLVRIDEATGTGGMSDFVESDPSSPGDEMKTQANSGAGSPKSPGDESLDPRTFFQYTNVDSLKIFSGMVGSYSFQLKQLEAASKTTYSSHEEGLLKVQTGFWGQEAAASLLRLWHLFEAGEPYLRESDPWDTADFEHWVKAIEIHTGVKYGDSPDAEGSPV</sequence>
<gene>
    <name evidence="3" type="ORF">TWF481_006190</name>
</gene>
<evidence type="ECO:0000313" key="4">
    <source>
        <dbReference type="Proteomes" id="UP001370758"/>
    </source>
</evidence>
<accession>A0AAV9WG05</accession>
<feature type="signal peptide" evidence="2">
    <location>
        <begin position="1"/>
        <end position="18"/>
    </location>
</feature>
<dbReference type="Proteomes" id="UP001370758">
    <property type="component" value="Unassembled WGS sequence"/>
</dbReference>
<feature type="region of interest" description="Disordered" evidence="1">
    <location>
        <begin position="139"/>
        <end position="176"/>
    </location>
</feature>
<evidence type="ECO:0000256" key="2">
    <source>
        <dbReference type="SAM" id="SignalP"/>
    </source>
</evidence>
<organism evidence="3 4">
    <name type="scientific">Arthrobotrys musiformis</name>
    <dbReference type="NCBI Taxonomy" id="47236"/>
    <lineage>
        <taxon>Eukaryota</taxon>
        <taxon>Fungi</taxon>
        <taxon>Dikarya</taxon>
        <taxon>Ascomycota</taxon>
        <taxon>Pezizomycotina</taxon>
        <taxon>Orbiliomycetes</taxon>
        <taxon>Orbiliales</taxon>
        <taxon>Orbiliaceae</taxon>
        <taxon>Arthrobotrys</taxon>
    </lineage>
</organism>
<name>A0AAV9WG05_9PEZI</name>
<protein>
    <submittedName>
        <fullName evidence="3">Uncharacterized protein</fullName>
    </submittedName>
</protein>
<comment type="caution">
    <text evidence="3">The sequence shown here is derived from an EMBL/GenBank/DDBJ whole genome shotgun (WGS) entry which is preliminary data.</text>
</comment>
<proteinExistence type="predicted"/>
<evidence type="ECO:0000313" key="3">
    <source>
        <dbReference type="EMBL" id="KAK6507768.1"/>
    </source>
</evidence>
<dbReference type="EMBL" id="JAVHJL010000003">
    <property type="protein sequence ID" value="KAK6507768.1"/>
    <property type="molecule type" value="Genomic_DNA"/>
</dbReference>
<dbReference type="AlphaFoldDB" id="A0AAV9WG05"/>
<feature type="chain" id="PRO_5043317478" evidence="2">
    <location>
        <begin position="19"/>
        <end position="287"/>
    </location>
</feature>
<keyword evidence="2" id="KW-0732">Signal</keyword>
<reference evidence="3 4" key="1">
    <citation type="submission" date="2023-08" db="EMBL/GenBank/DDBJ databases">
        <authorList>
            <person name="Palmer J.M."/>
        </authorList>
    </citation>
    <scope>NUCLEOTIDE SEQUENCE [LARGE SCALE GENOMIC DNA]</scope>
    <source>
        <strain evidence="3 4">TWF481</strain>
    </source>
</reference>
<evidence type="ECO:0000256" key="1">
    <source>
        <dbReference type="SAM" id="MobiDB-lite"/>
    </source>
</evidence>